<gene>
    <name evidence="2" type="ORF">V6N11_033443</name>
</gene>
<comment type="caution">
    <text evidence="2">The sequence shown here is derived from an EMBL/GenBank/DDBJ whole genome shotgun (WGS) entry which is preliminary data.</text>
</comment>
<sequence>MVPLEAIVPTAQNNINTQFILLEKGKTTWDGQNRMCLTLVVDKTTPVHLQLWGEECEAFEAEDIIRIENGIFSYNNNNLVLRVGKRGRIEKVGEFTMEFVETPNLS</sequence>
<evidence type="ECO:0000313" key="2">
    <source>
        <dbReference type="EMBL" id="KAK8993342.1"/>
    </source>
</evidence>
<dbReference type="InterPro" id="IPR051231">
    <property type="entry name" value="SOSS-B"/>
</dbReference>
<reference evidence="2 3" key="1">
    <citation type="journal article" date="2024" name="G3 (Bethesda)">
        <title>Genome assembly of Hibiscus sabdariffa L. provides insights into metabolisms of medicinal natural products.</title>
        <authorList>
            <person name="Kim T."/>
        </authorList>
    </citation>
    <scope>NUCLEOTIDE SEQUENCE [LARGE SCALE GENOMIC DNA]</scope>
    <source>
        <strain evidence="2">TK-2024</strain>
        <tissue evidence="2">Old leaves</tissue>
    </source>
</reference>
<accession>A0ABR2PY52</accession>
<evidence type="ECO:0000256" key="1">
    <source>
        <dbReference type="ARBA" id="ARBA00023125"/>
    </source>
</evidence>
<dbReference type="Proteomes" id="UP001396334">
    <property type="component" value="Unassembled WGS sequence"/>
</dbReference>
<organism evidence="2 3">
    <name type="scientific">Hibiscus sabdariffa</name>
    <name type="common">roselle</name>
    <dbReference type="NCBI Taxonomy" id="183260"/>
    <lineage>
        <taxon>Eukaryota</taxon>
        <taxon>Viridiplantae</taxon>
        <taxon>Streptophyta</taxon>
        <taxon>Embryophyta</taxon>
        <taxon>Tracheophyta</taxon>
        <taxon>Spermatophyta</taxon>
        <taxon>Magnoliopsida</taxon>
        <taxon>eudicotyledons</taxon>
        <taxon>Gunneridae</taxon>
        <taxon>Pentapetalae</taxon>
        <taxon>rosids</taxon>
        <taxon>malvids</taxon>
        <taxon>Malvales</taxon>
        <taxon>Malvaceae</taxon>
        <taxon>Malvoideae</taxon>
        <taxon>Hibiscus</taxon>
    </lineage>
</organism>
<proteinExistence type="predicted"/>
<protein>
    <submittedName>
        <fullName evidence="2">Uncharacterized protein</fullName>
    </submittedName>
</protein>
<dbReference type="PANTHER" id="PTHR13356:SF0">
    <property type="entry name" value="SOSS COMPLEX SUBUNIT B HOMOLOG"/>
    <property type="match status" value="1"/>
</dbReference>
<name>A0ABR2PY52_9ROSI</name>
<keyword evidence="1" id="KW-0238">DNA-binding</keyword>
<dbReference type="EMBL" id="JBBPBN010000049">
    <property type="protein sequence ID" value="KAK8993342.1"/>
    <property type="molecule type" value="Genomic_DNA"/>
</dbReference>
<dbReference type="PANTHER" id="PTHR13356">
    <property type="entry name" value="OB FOLD NUCLEIC ACID BINDING PROTEIN-RELATED"/>
    <property type="match status" value="1"/>
</dbReference>
<evidence type="ECO:0000313" key="3">
    <source>
        <dbReference type="Proteomes" id="UP001396334"/>
    </source>
</evidence>
<dbReference type="SUPFAM" id="SSF50249">
    <property type="entry name" value="Nucleic acid-binding proteins"/>
    <property type="match status" value="1"/>
</dbReference>
<dbReference type="InterPro" id="IPR012340">
    <property type="entry name" value="NA-bd_OB-fold"/>
</dbReference>
<dbReference type="Gene3D" id="2.40.50.140">
    <property type="entry name" value="Nucleic acid-binding proteins"/>
    <property type="match status" value="1"/>
</dbReference>
<keyword evidence="3" id="KW-1185">Reference proteome</keyword>